<dbReference type="EMBL" id="CP019964">
    <property type="protein sequence ID" value="ASI13765.1"/>
    <property type="molecule type" value="Genomic_DNA"/>
</dbReference>
<dbReference type="AlphaFoldDB" id="A0A218NMR8"/>
<evidence type="ECO:0000313" key="2">
    <source>
        <dbReference type="EMBL" id="ASI13765.1"/>
    </source>
</evidence>
<dbReference type="Proteomes" id="UP000197679">
    <property type="component" value="Chromosome"/>
</dbReference>
<feature type="transmembrane region" description="Helical" evidence="1">
    <location>
        <begin position="37"/>
        <end position="56"/>
    </location>
</feature>
<evidence type="ECO:0000256" key="1">
    <source>
        <dbReference type="SAM" id="Phobius"/>
    </source>
</evidence>
<keyword evidence="1" id="KW-0472">Membrane</keyword>
<name>A0A218NMR8_9ARCH</name>
<proteinExistence type="predicted"/>
<dbReference type="KEGG" id="marh:Mia14_0447"/>
<organism evidence="2 3">
    <name type="scientific">Candidatus Mancarchaeum acidiphilum</name>
    <dbReference type="NCBI Taxonomy" id="1920749"/>
    <lineage>
        <taxon>Archaea</taxon>
        <taxon>Candidatus Micrarchaeota</taxon>
        <taxon>Candidatus Mancarchaeum</taxon>
    </lineage>
</organism>
<keyword evidence="1" id="KW-1133">Transmembrane helix</keyword>
<sequence length="272" mass="31556">MGKYVNKDNLINLEIIIMPILIIFIAVAVWIKLFNNSIISILISLVAILLGFYSFIISIKNDKINLESYYFYSPCKNFDIEGATTPYLMVFSIKNYSKKENVTNCQIIIDKIEFFGDKIQKFTKNLRESPDYNYTNPRCSILGNGISFDSVSSDILQDNGILRFDAFVIAKVRTIKENNIFYPVKNLSYQITNYFKFDNDYNNDPNKVTKIYYKIISNNFKQIDFDIYISLKEINDMEKGIKENNGKMPTLKGNINNKSVEFKFSKSALQMN</sequence>
<evidence type="ECO:0000313" key="3">
    <source>
        <dbReference type="Proteomes" id="UP000197679"/>
    </source>
</evidence>
<dbReference type="GeneID" id="33314002"/>
<accession>A0A218NMR8</accession>
<gene>
    <name evidence="2" type="ORF">Mia14_0447</name>
</gene>
<feature type="transmembrane region" description="Helical" evidence="1">
    <location>
        <begin position="12"/>
        <end position="31"/>
    </location>
</feature>
<dbReference type="RefSeq" id="WP_088819963.1">
    <property type="nucleotide sequence ID" value="NZ_CP019964.1"/>
</dbReference>
<protein>
    <submittedName>
        <fullName evidence="2">Membrane protein</fullName>
    </submittedName>
</protein>
<keyword evidence="3" id="KW-1185">Reference proteome</keyword>
<keyword evidence="1" id="KW-0812">Transmembrane</keyword>
<reference evidence="2 3" key="1">
    <citation type="journal article" date="2017" name="Nat. Commun.">
        <title>'ARMAN' archaea depend on association with euryarchaeal host in culture and in situ.</title>
        <authorList>
            <person name="Golyshina O."/>
            <person name="Toshchakov S."/>
            <person name="Makarova K."/>
            <person name="Gavrilov S."/>
            <person name="Korzhenkov A."/>
            <person name="La Cono V."/>
            <person name="Arcadi E."/>
            <person name="Nechitaylo T."/>
            <person name="Ferrer M."/>
            <person name="Kublanov I."/>
            <person name="Wolf Y."/>
            <person name="Yakimov M."/>
            <person name="Golyshin P."/>
            <person name="Slesarev A."/>
            <person name="Kozyavkin S."/>
        </authorList>
    </citation>
    <scope>NUCLEOTIDE SEQUENCE [LARGE SCALE GENOMIC DNA]</scope>
    <source>
        <strain evidence="2 3">Mia14</strain>
    </source>
</reference>